<dbReference type="PANTHER" id="PTHR30345">
    <property type="entry name" value="RIBOSE-5-PHOSPHATE ISOMERASE B"/>
    <property type="match status" value="1"/>
</dbReference>
<comment type="similarity">
    <text evidence="1">Belongs to the LacAB/RpiB family.</text>
</comment>
<evidence type="ECO:0000256" key="2">
    <source>
        <dbReference type="ARBA" id="ARBA00022736"/>
    </source>
</evidence>
<dbReference type="NCBIfam" id="TIGR00689">
    <property type="entry name" value="rpiB_lacA_lacB"/>
    <property type="match status" value="1"/>
</dbReference>
<dbReference type="Pfam" id="PF02502">
    <property type="entry name" value="LacAB_rpiB"/>
    <property type="match status" value="1"/>
</dbReference>
<proteinExistence type="inferred from homology"/>
<gene>
    <name evidence="4" type="ORF">UAU_01519</name>
</gene>
<reference evidence="4 5" key="1">
    <citation type="submission" date="2013-02" db="EMBL/GenBank/DDBJ databases">
        <title>The Genome Sequence of Enterococcus pallens BAA-351.</title>
        <authorList>
            <consortium name="The Broad Institute Genome Sequencing Platform"/>
            <consortium name="The Broad Institute Genome Sequencing Center for Infectious Disease"/>
            <person name="Earl A.M."/>
            <person name="Gilmore M.S."/>
            <person name="Lebreton F."/>
            <person name="Walker B."/>
            <person name="Young S.K."/>
            <person name="Zeng Q."/>
            <person name="Gargeya S."/>
            <person name="Fitzgerald M."/>
            <person name="Haas B."/>
            <person name="Abouelleil A."/>
            <person name="Alvarado L."/>
            <person name="Arachchi H.M."/>
            <person name="Berlin A.M."/>
            <person name="Chapman S.B."/>
            <person name="Dewar J."/>
            <person name="Goldberg J."/>
            <person name="Griggs A."/>
            <person name="Gujja S."/>
            <person name="Hansen M."/>
            <person name="Howarth C."/>
            <person name="Imamovic A."/>
            <person name="Larimer J."/>
            <person name="McCowan C."/>
            <person name="Murphy C."/>
            <person name="Neiman D."/>
            <person name="Pearson M."/>
            <person name="Priest M."/>
            <person name="Roberts A."/>
            <person name="Saif S."/>
            <person name="Shea T."/>
            <person name="Sisk P."/>
            <person name="Sykes S."/>
            <person name="Wortman J."/>
            <person name="Nusbaum C."/>
            <person name="Birren B."/>
        </authorList>
    </citation>
    <scope>NUCLEOTIDE SEQUENCE [LARGE SCALE GENOMIC DNA]</scope>
    <source>
        <strain evidence="4 5">ATCC BAA-351</strain>
    </source>
</reference>
<dbReference type="HOGENOM" id="CLU_091396_1_2_9"/>
<dbReference type="PANTHER" id="PTHR30345:SF0">
    <property type="entry name" value="DNA DAMAGE-REPAIR_TOLERATION PROTEIN DRT102"/>
    <property type="match status" value="1"/>
</dbReference>
<protein>
    <submittedName>
        <fullName evidence="4">RpiB/LacA/LacB family sugar-phosphate isomerase</fullName>
    </submittedName>
</protein>
<evidence type="ECO:0000256" key="3">
    <source>
        <dbReference type="ARBA" id="ARBA00023235"/>
    </source>
</evidence>
<dbReference type="InterPro" id="IPR003500">
    <property type="entry name" value="RpiB_LacA_LacB"/>
</dbReference>
<sequence>MNKKIKVILGCDPSCIKEKNDLIESLNASGKYLIDEAIDGAAHYTEALEAVCKAVQSGEYERGILISTTGQEMNIAANKFNGVRSALCHNPYTAKLSRVDTNTNVLCLGTWNSSREELKNLAAIWLEEEYFQNNLSCLNQIKDFGEEQKASC</sequence>
<dbReference type="GO" id="GO:0005988">
    <property type="term" value="P:lactose metabolic process"/>
    <property type="evidence" value="ECO:0007669"/>
    <property type="project" value="UniProtKB-KW"/>
</dbReference>
<dbReference type="EMBL" id="AJAQ01000011">
    <property type="protein sequence ID" value="EOH95557.1"/>
    <property type="molecule type" value="Genomic_DNA"/>
</dbReference>
<dbReference type="Gene3D" id="3.40.1400.10">
    <property type="entry name" value="Sugar-phosphate isomerase, RpiB/LacA/LacB"/>
    <property type="match status" value="1"/>
</dbReference>
<evidence type="ECO:0000256" key="1">
    <source>
        <dbReference type="ARBA" id="ARBA00008754"/>
    </source>
</evidence>
<accession>R2QGC4</accession>
<dbReference type="PIRSF" id="PIRSF005384">
    <property type="entry name" value="RpiB_LacA_B"/>
    <property type="match status" value="1"/>
</dbReference>
<dbReference type="PATRIC" id="fig|1158607.3.peg.1506"/>
<evidence type="ECO:0000313" key="5">
    <source>
        <dbReference type="Proteomes" id="UP000013782"/>
    </source>
</evidence>
<dbReference type="SUPFAM" id="SSF89623">
    <property type="entry name" value="Ribose/Galactose isomerase RpiB/AlsB"/>
    <property type="match status" value="1"/>
</dbReference>
<dbReference type="AlphaFoldDB" id="R2QGC4"/>
<dbReference type="Proteomes" id="UP000013782">
    <property type="component" value="Unassembled WGS sequence"/>
</dbReference>
<dbReference type="GO" id="GO:0016861">
    <property type="term" value="F:intramolecular oxidoreductase activity, interconverting aldoses and ketoses"/>
    <property type="evidence" value="ECO:0007669"/>
    <property type="project" value="UniProtKB-ARBA"/>
</dbReference>
<keyword evidence="5" id="KW-1185">Reference proteome</keyword>
<organism evidence="4 5">
    <name type="scientific">Enterococcus pallens ATCC BAA-351</name>
    <dbReference type="NCBI Taxonomy" id="1158607"/>
    <lineage>
        <taxon>Bacteria</taxon>
        <taxon>Bacillati</taxon>
        <taxon>Bacillota</taxon>
        <taxon>Bacilli</taxon>
        <taxon>Lactobacillales</taxon>
        <taxon>Enterococcaceae</taxon>
        <taxon>Enterococcus</taxon>
    </lineage>
</organism>
<comment type="caution">
    <text evidence="4">The sequence shown here is derived from an EMBL/GenBank/DDBJ whole genome shotgun (WGS) entry which is preliminary data.</text>
</comment>
<dbReference type="eggNOG" id="COG0698">
    <property type="taxonomic scope" value="Bacteria"/>
</dbReference>
<keyword evidence="3 4" id="KW-0413">Isomerase</keyword>
<dbReference type="OrthoDB" id="1778624at2"/>
<keyword evidence="2" id="KW-0423">Lactose metabolism</keyword>
<name>R2QGC4_9ENTE</name>
<dbReference type="STRING" id="160454.RV10_GL001291"/>
<evidence type="ECO:0000313" key="4">
    <source>
        <dbReference type="EMBL" id="EOH95557.1"/>
    </source>
</evidence>
<dbReference type="RefSeq" id="WP_010756544.1">
    <property type="nucleotide sequence ID" value="NZ_ASWD01000002.1"/>
</dbReference>
<dbReference type="InterPro" id="IPR036569">
    <property type="entry name" value="RpiB_LacA_LacB_sf"/>
</dbReference>